<feature type="binding site" evidence="9 12">
    <location>
        <position position="190"/>
    </location>
    <ligand>
        <name>substrate</name>
    </ligand>
</feature>
<feature type="active site" description="Phosphoserine intermediate" evidence="9 11">
    <location>
        <position position="69"/>
    </location>
</feature>
<sequence>MEESMKSVPRRPVVLIILDGFGLNPAKAHNAVVLAHTPNFDRYFARHPHTALQASGLAVGLPDGQMGNSEVGHMTLGSGCVVRQDLVLIDQAIADRSFYQNRALVAAAQAAAAQGRPLHLLGLVSDGGVHSHVNHLYALIKLCKYQGVRPVVHMFTDGRDTPPRSALNYLKPLENALEVAGGQIATVSGRYYAMDRDNRWERTELAWRALVDGEGRRAPNARVAIEMAYEMGEDDEFIRPTVIEGGETIKSGDQVVHFNFRKDRPRQLVAALFKPDFDRFDRRGVTGIQVTCMMEYDQWYGLPIAFDHDMPRITLGKIISQAGLPQFHCAETEKYAHVTFFFNGGRDEPFPGEDRILVPSPKVATYDLKPEMSATEVADTVINAIEKQVYPFIVVNFANGDMVGHTAVRPAVIAAVEALDREAGRVMDAAITAGYSVILTADHGNCDEMVDPVTGEPHTQHTLYPVPCLVIDEVPWRLAIGGGIKDIAPTVLSLMGLPVHESMDGRSLLLGPAAV</sequence>
<feature type="binding site" evidence="9 12">
    <location>
        <position position="196"/>
    </location>
    <ligand>
        <name>substrate</name>
    </ligand>
</feature>
<feature type="binding site" evidence="9 13">
    <location>
        <position position="461"/>
    </location>
    <ligand>
        <name>Mn(2+)</name>
        <dbReference type="ChEBI" id="CHEBI:29035"/>
        <label>1</label>
    </ligand>
</feature>
<comment type="cofactor">
    <cofactor evidence="9">
        <name>Mn(2+)</name>
        <dbReference type="ChEBI" id="CHEBI:29035"/>
    </cofactor>
    <text evidence="9">Binds 2 manganese ions per subunit.</text>
</comment>
<dbReference type="KEGG" id="cjap:GWK36_06770"/>
<dbReference type="HAMAP" id="MF_01038">
    <property type="entry name" value="GpmI"/>
    <property type="match status" value="1"/>
</dbReference>
<dbReference type="Pfam" id="PF06415">
    <property type="entry name" value="iPGM_N"/>
    <property type="match status" value="1"/>
</dbReference>
<comment type="catalytic activity">
    <reaction evidence="1 9">
        <text>(2R)-2-phosphoglycerate = (2R)-3-phosphoglycerate</text>
        <dbReference type="Rhea" id="RHEA:15901"/>
        <dbReference type="ChEBI" id="CHEBI:58272"/>
        <dbReference type="ChEBI" id="CHEBI:58289"/>
        <dbReference type="EC" id="5.4.2.12"/>
    </reaction>
</comment>
<comment type="pathway">
    <text evidence="3 9">Carbohydrate degradation; glycolysis; pyruvate from D-glyceraldehyde 3-phosphate: step 3/5.</text>
</comment>
<evidence type="ECO:0000256" key="9">
    <source>
        <dbReference type="HAMAP-Rule" id="MF_01038"/>
    </source>
</evidence>
<keyword evidence="7 9" id="KW-0464">Manganese</keyword>
<dbReference type="CDD" id="cd16010">
    <property type="entry name" value="iPGM"/>
    <property type="match status" value="1"/>
</dbReference>
<organism evidence="16 17">
    <name type="scientific">Caldichromatium japonicum</name>
    <dbReference type="NCBI Taxonomy" id="2699430"/>
    <lineage>
        <taxon>Bacteria</taxon>
        <taxon>Pseudomonadati</taxon>
        <taxon>Pseudomonadota</taxon>
        <taxon>Gammaproteobacteria</taxon>
        <taxon>Chromatiales</taxon>
        <taxon>Chromatiaceae</taxon>
        <taxon>Caldichromatium</taxon>
    </lineage>
</organism>
<comment type="subunit">
    <text evidence="9">Monomer.</text>
</comment>
<dbReference type="Pfam" id="PF01676">
    <property type="entry name" value="Metalloenzyme"/>
    <property type="match status" value="1"/>
</dbReference>
<feature type="domain" description="Metalloenzyme" evidence="14">
    <location>
        <begin position="12"/>
        <end position="497"/>
    </location>
</feature>
<name>A0A6G7VGV8_9GAMM</name>
<feature type="binding site" evidence="9 13">
    <location>
        <position position="405"/>
    </location>
    <ligand>
        <name>Mn(2+)</name>
        <dbReference type="ChEBI" id="CHEBI:29035"/>
        <label>1</label>
    </ligand>
</feature>
<dbReference type="Proteomes" id="UP000502699">
    <property type="component" value="Chromosome"/>
</dbReference>
<dbReference type="GO" id="GO:0030145">
    <property type="term" value="F:manganese ion binding"/>
    <property type="evidence" value="ECO:0007669"/>
    <property type="project" value="UniProtKB-UniRule"/>
</dbReference>
<dbReference type="SUPFAM" id="SSF53649">
    <property type="entry name" value="Alkaline phosphatase-like"/>
    <property type="match status" value="1"/>
</dbReference>
<dbReference type="Gene3D" id="3.40.720.10">
    <property type="entry name" value="Alkaline Phosphatase, subunit A"/>
    <property type="match status" value="1"/>
</dbReference>
<reference evidence="17" key="1">
    <citation type="submission" date="2020-01" db="EMBL/GenBank/DDBJ databases">
        <title>Caldichromatium gen. nov., sp. nov., a thermophilic purple sulfur bacterium member of the family Chromatiaceae isolated from Nakabusa hot spring, Japan.</title>
        <authorList>
            <person name="Saini M.K."/>
            <person name="Hanada S."/>
            <person name="Tank M."/>
        </authorList>
    </citation>
    <scope>NUCLEOTIDE SEQUENCE [LARGE SCALE GENOMIC DNA]</scope>
    <source>
        <strain evidence="17">No.7</strain>
    </source>
</reference>
<dbReference type="GO" id="GO:0005829">
    <property type="term" value="C:cytosol"/>
    <property type="evidence" value="ECO:0007669"/>
    <property type="project" value="TreeGrafter"/>
</dbReference>
<evidence type="ECO:0000256" key="1">
    <source>
        <dbReference type="ARBA" id="ARBA00000370"/>
    </source>
</evidence>
<dbReference type="PANTHER" id="PTHR31637">
    <property type="entry name" value="2,3-BISPHOSPHOGLYCERATE-INDEPENDENT PHOSPHOGLYCERATE MUTASE"/>
    <property type="match status" value="1"/>
</dbReference>
<keyword evidence="17" id="KW-1185">Reference proteome</keyword>
<feature type="binding site" evidence="9 12">
    <location>
        <position position="334"/>
    </location>
    <ligand>
        <name>substrate</name>
    </ligand>
</feature>
<dbReference type="GO" id="GO:0006007">
    <property type="term" value="P:glucose catabolic process"/>
    <property type="evidence" value="ECO:0007669"/>
    <property type="project" value="InterPro"/>
</dbReference>
<dbReference type="Gene3D" id="3.40.1450.10">
    <property type="entry name" value="BPG-independent phosphoglycerate mutase, domain B"/>
    <property type="match status" value="1"/>
</dbReference>
<feature type="binding site" evidence="9 12">
    <location>
        <begin position="261"/>
        <end position="264"/>
    </location>
    <ligand>
        <name>substrate</name>
    </ligand>
</feature>
<feature type="domain" description="BPG-independent PGAM N-terminal" evidence="15">
    <location>
        <begin position="89"/>
        <end position="298"/>
    </location>
</feature>
<evidence type="ECO:0000256" key="10">
    <source>
        <dbReference type="NCBIfam" id="TIGR01307"/>
    </source>
</evidence>
<dbReference type="AlphaFoldDB" id="A0A6G7VGV8"/>
<evidence type="ECO:0000256" key="11">
    <source>
        <dbReference type="PIRSR" id="PIRSR001492-1"/>
    </source>
</evidence>
<evidence type="ECO:0000313" key="17">
    <source>
        <dbReference type="Proteomes" id="UP000502699"/>
    </source>
</evidence>
<dbReference type="FunFam" id="3.40.1450.10:FF:000002">
    <property type="entry name" value="2,3-bisphosphoglycerate-independent phosphoglycerate mutase"/>
    <property type="match status" value="1"/>
</dbReference>
<dbReference type="UniPathway" id="UPA00109">
    <property type="reaction ID" value="UER00186"/>
</dbReference>
<dbReference type="GO" id="GO:0004619">
    <property type="term" value="F:phosphoglycerate mutase activity"/>
    <property type="evidence" value="ECO:0007669"/>
    <property type="project" value="UniProtKB-UniRule"/>
</dbReference>
<evidence type="ECO:0000256" key="3">
    <source>
        <dbReference type="ARBA" id="ARBA00004798"/>
    </source>
</evidence>
<evidence type="ECO:0000259" key="15">
    <source>
        <dbReference type="Pfam" id="PF06415"/>
    </source>
</evidence>
<proteinExistence type="inferred from homology"/>
<dbReference type="InterPro" id="IPR036646">
    <property type="entry name" value="PGAM_B_sf"/>
</dbReference>
<dbReference type="PANTHER" id="PTHR31637:SF0">
    <property type="entry name" value="2,3-BISPHOSPHOGLYCERATE-INDEPENDENT PHOSPHOGLYCERATE MUTASE"/>
    <property type="match status" value="1"/>
</dbReference>
<feature type="binding site" evidence="9 13">
    <location>
        <position position="442"/>
    </location>
    <ligand>
        <name>Mn(2+)</name>
        <dbReference type="ChEBI" id="CHEBI:29035"/>
        <label>2</label>
    </ligand>
</feature>
<keyword evidence="8 9" id="KW-0413">Isomerase</keyword>
<evidence type="ECO:0000256" key="5">
    <source>
        <dbReference type="ARBA" id="ARBA00022723"/>
    </source>
</evidence>
<evidence type="ECO:0000256" key="7">
    <source>
        <dbReference type="ARBA" id="ARBA00023211"/>
    </source>
</evidence>
<dbReference type="InterPro" id="IPR011258">
    <property type="entry name" value="BPG-indep_PGM_N"/>
</dbReference>
<dbReference type="InterPro" id="IPR005995">
    <property type="entry name" value="Pgm_bpd_ind"/>
</dbReference>
<evidence type="ECO:0000256" key="2">
    <source>
        <dbReference type="ARBA" id="ARBA00002315"/>
    </source>
</evidence>
<evidence type="ECO:0000256" key="13">
    <source>
        <dbReference type="PIRSR" id="PIRSR001492-3"/>
    </source>
</evidence>
<comment type="similarity">
    <text evidence="4 9">Belongs to the BPG-independent phosphoglycerate mutase family.</text>
</comment>
<dbReference type="NCBIfam" id="TIGR01307">
    <property type="entry name" value="pgm_bpd_ind"/>
    <property type="match status" value="1"/>
</dbReference>
<feature type="binding site" evidence="9 13">
    <location>
        <position position="19"/>
    </location>
    <ligand>
        <name>Mn(2+)</name>
        <dbReference type="ChEBI" id="CHEBI:29035"/>
        <label>2</label>
    </ligand>
</feature>
<dbReference type="EC" id="5.4.2.12" evidence="9 10"/>
<evidence type="ECO:0000256" key="6">
    <source>
        <dbReference type="ARBA" id="ARBA00023152"/>
    </source>
</evidence>
<evidence type="ECO:0000256" key="8">
    <source>
        <dbReference type="ARBA" id="ARBA00023235"/>
    </source>
</evidence>
<evidence type="ECO:0000313" key="16">
    <source>
        <dbReference type="EMBL" id="QIK39140.1"/>
    </source>
</evidence>
<keyword evidence="6 9" id="KW-0324">Glycolysis</keyword>
<feature type="binding site" evidence="9 13">
    <location>
        <position position="69"/>
    </location>
    <ligand>
        <name>Mn(2+)</name>
        <dbReference type="ChEBI" id="CHEBI:29035"/>
        <label>2</label>
    </ligand>
</feature>
<feature type="binding site" evidence="9 12">
    <location>
        <begin position="159"/>
        <end position="160"/>
    </location>
    <ligand>
        <name>substrate</name>
    </ligand>
</feature>
<evidence type="ECO:0000259" key="14">
    <source>
        <dbReference type="Pfam" id="PF01676"/>
    </source>
</evidence>
<dbReference type="PIRSF" id="PIRSF001492">
    <property type="entry name" value="IPGAM"/>
    <property type="match status" value="1"/>
</dbReference>
<gene>
    <name evidence="9" type="primary">gpmI</name>
    <name evidence="16" type="ORF">GWK36_06770</name>
</gene>
<dbReference type="InterPro" id="IPR017850">
    <property type="entry name" value="Alkaline_phosphatase_core_sf"/>
</dbReference>
<dbReference type="EMBL" id="CP048029">
    <property type="protein sequence ID" value="QIK39140.1"/>
    <property type="molecule type" value="Genomic_DNA"/>
</dbReference>
<dbReference type="InterPro" id="IPR006124">
    <property type="entry name" value="Metalloenzyme"/>
</dbReference>
<feature type="binding site" evidence="9 13">
    <location>
        <position position="443"/>
    </location>
    <ligand>
        <name>Mn(2+)</name>
        <dbReference type="ChEBI" id="CHEBI:29035"/>
        <label>2</label>
    </ligand>
</feature>
<keyword evidence="5 9" id="KW-0479">Metal-binding</keyword>
<dbReference type="SUPFAM" id="SSF64158">
    <property type="entry name" value="2,3-Bisphosphoglycerate-independent phosphoglycerate mutase, substrate-binding domain"/>
    <property type="match status" value="1"/>
</dbReference>
<feature type="binding site" evidence="9 12">
    <location>
        <position position="130"/>
    </location>
    <ligand>
        <name>substrate</name>
    </ligand>
</feature>
<evidence type="ECO:0000256" key="12">
    <source>
        <dbReference type="PIRSR" id="PIRSR001492-2"/>
    </source>
</evidence>
<protein>
    <recommendedName>
        <fullName evidence="9 10">2,3-bisphosphoglycerate-independent phosphoglycerate mutase</fullName>
        <shortName evidence="9">BPG-independent PGAM</shortName>
        <shortName evidence="9">Phosphoglyceromutase</shortName>
        <shortName evidence="9">iPGM</shortName>
        <ecNumber evidence="9 10">5.4.2.12</ecNumber>
    </recommendedName>
</protein>
<feature type="binding site" evidence="9 13">
    <location>
        <position position="401"/>
    </location>
    <ligand>
        <name>Mn(2+)</name>
        <dbReference type="ChEBI" id="CHEBI:29035"/>
        <label>1</label>
    </ligand>
</feature>
<dbReference type="GO" id="GO:0006096">
    <property type="term" value="P:glycolytic process"/>
    <property type="evidence" value="ECO:0007669"/>
    <property type="project" value="UniProtKB-UniRule"/>
</dbReference>
<evidence type="ECO:0000256" key="4">
    <source>
        <dbReference type="ARBA" id="ARBA00008819"/>
    </source>
</evidence>
<comment type="function">
    <text evidence="2 9">Catalyzes the interconversion of 2-phosphoglycerate and 3-phosphoglycerate.</text>
</comment>
<accession>A0A6G7VGV8</accession>